<name>A0A518G4H3_9BACT</name>
<dbReference type="AlphaFoldDB" id="A0A518G4H3"/>
<sequence>MLGLSGIIDKSNGGTTNTRFRRARPIMWKIPIAKVDISGSEEELVAAALKSTWISSYGEFVDQFESRFAEMCNTRYALSCTNGTVALHLALMGMGLQPGDEVIVPSMTYIATANAVRYCGATPVFVDVDPNNWCLSPDAFEAAITPKTRGVIPVHLLGHPADMDRINEIAAIHGLWVVEDAAEAPFALYKGREVGSLADAATFSFFGNKVFTSGEGGAVTFNQEQLHTRLKVLRGQGMDPKRRYYFPVVGYNYRMTNIACAILCGQLDRKESILQARREIYEQYDEQLLPIPGIRQQPAASWATPSPWMYSVVIEPEVFGFTRDEVIAYLAEAGIDSRPFFVPIHHLPPYRQCPVRGPMLHTDDLGENGIMLPTYNTLGKAEIEEVVGCIRDMRSKRALRLVA</sequence>
<reference evidence="5 6" key="1">
    <citation type="submission" date="2019-02" db="EMBL/GenBank/DDBJ databases">
        <title>Deep-cultivation of Planctomycetes and their phenomic and genomic characterization uncovers novel biology.</title>
        <authorList>
            <person name="Wiegand S."/>
            <person name="Jogler M."/>
            <person name="Boedeker C."/>
            <person name="Pinto D."/>
            <person name="Vollmers J."/>
            <person name="Rivas-Marin E."/>
            <person name="Kohn T."/>
            <person name="Peeters S.H."/>
            <person name="Heuer A."/>
            <person name="Rast P."/>
            <person name="Oberbeckmann S."/>
            <person name="Bunk B."/>
            <person name="Jeske O."/>
            <person name="Meyerdierks A."/>
            <person name="Storesund J.E."/>
            <person name="Kallscheuer N."/>
            <person name="Luecker S."/>
            <person name="Lage O.M."/>
            <person name="Pohl T."/>
            <person name="Merkel B.J."/>
            <person name="Hornburger P."/>
            <person name="Mueller R.-W."/>
            <person name="Bruemmer F."/>
            <person name="Labrenz M."/>
            <person name="Spormann A.M."/>
            <person name="Op den Camp H."/>
            <person name="Overmann J."/>
            <person name="Amann R."/>
            <person name="Jetten M.S.M."/>
            <person name="Mascher T."/>
            <person name="Medema M.H."/>
            <person name="Devos D.P."/>
            <person name="Kaster A.-K."/>
            <person name="Ovreas L."/>
            <person name="Rohde M."/>
            <person name="Galperin M.Y."/>
            <person name="Jogler C."/>
        </authorList>
    </citation>
    <scope>NUCLEOTIDE SEQUENCE [LARGE SCALE GENOMIC DNA]</scope>
    <source>
        <strain evidence="5 6">Q31a</strain>
    </source>
</reference>
<dbReference type="Pfam" id="PF01041">
    <property type="entry name" value="DegT_DnrJ_EryC1"/>
    <property type="match status" value="1"/>
</dbReference>
<dbReference type="Gene3D" id="3.40.640.10">
    <property type="entry name" value="Type I PLP-dependent aspartate aminotransferase-like (Major domain)"/>
    <property type="match status" value="1"/>
</dbReference>
<proteinExistence type="inferred from homology"/>
<dbReference type="Gene3D" id="3.90.1150.10">
    <property type="entry name" value="Aspartate Aminotransferase, domain 1"/>
    <property type="match status" value="1"/>
</dbReference>
<keyword evidence="3 4" id="KW-0663">Pyridoxal phosphate</keyword>
<dbReference type="InterPro" id="IPR015421">
    <property type="entry name" value="PyrdxlP-dep_Trfase_major"/>
</dbReference>
<dbReference type="GO" id="GO:0030170">
    <property type="term" value="F:pyridoxal phosphate binding"/>
    <property type="evidence" value="ECO:0007669"/>
    <property type="project" value="TreeGrafter"/>
</dbReference>
<evidence type="ECO:0000256" key="1">
    <source>
        <dbReference type="ARBA" id="ARBA00037999"/>
    </source>
</evidence>
<evidence type="ECO:0000256" key="2">
    <source>
        <dbReference type="PIRSR" id="PIRSR000390-1"/>
    </source>
</evidence>
<dbReference type="EC" id="2.6.1.-" evidence="5"/>
<dbReference type="PIRSF" id="PIRSF000390">
    <property type="entry name" value="PLP_StrS"/>
    <property type="match status" value="1"/>
</dbReference>
<organism evidence="5 6">
    <name type="scientific">Aureliella helgolandensis</name>
    <dbReference type="NCBI Taxonomy" id="2527968"/>
    <lineage>
        <taxon>Bacteria</taxon>
        <taxon>Pseudomonadati</taxon>
        <taxon>Planctomycetota</taxon>
        <taxon>Planctomycetia</taxon>
        <taxon>Pirellulales</taxon>
        <taxon>Pirellulaceae</taxon>
        <taxon>Aureliella</taxon>
    </lineage>
</organism>
<dbReference type="InterPro" id="IPR015422">
    <property type="entry name" value="PyrdxlP-dep_Trfase_small"/>
</dbReference>
<dbReference type="GO" id="GO:0008483">
    <property type="term" value="F:transaminase activity"/>
    <property type="evidence" value="ECO:0007669"/>
    <property type="project" value="UniProtKB-KW"/>
</dbReference>
<evidence type="ECO:0000256" key="4">
    <source>
        <dbReference type="RuleBase" id="RU004508"/>
    </source>
</evidence>
<evidence type="ECO:0000313" key="6">
    <source>
        <dbReference type="Proteomes" id="UP000318017"/>
    </source>
</evidence>
<keyword evidence="6" id="KW-1185">Reference proteome</keyword>
<dbReference type="CDD" id="cd00616">
    <property type="entry name" value="AHBA_syn"/>
    <property type="match status" value="1"/>
</dbReference>
<dbReference type="EMBL" id="CP036298">
    <property type="protein sequence ID" value="QDV23482.1"/>
    <property type="molecule type" value="Genomic_DNA"/>
</dbReference>
<keyword evidence="5" id="KW-0032">Aminotransferase</keyword>
<dbReference type="PANTHER" id="PTHR30244:SF34">
    <property type="entry name" value="DTDP-4-AMINO-4,6-DIDEOXYGALACTOSE TRANSAMINASE"/>
    <property type="match status" value="1"/>
</dbReference>
<keyword evidence="5" id="KW-0808">Transferase</keyword>
<dbReference type="SUPFAM" id="SSF53383">
    <property type="entry name" value="PLP-dependent transferases"/>
    <property type="match status" value="1"/>
</dbReference>
<dbReference type="GO" id="GO:0000271">
    <property type="term" value="P:polysaccharide biosynthetic process"/>
    <property type="evidence" value="ECO:0007669"/>
    <property type="project" value="TreeGrafter"/>
</dbReference>
<comment type="similarity">
    <text evidence="1 4">Belongs to the DegT/DnrJ/EryC1 family.</text>
</comment>
<accession>A0A518G4H3</accession>
<evidence type="ECO:0000256" key="3">
    <source>
        <dbReference type="PIRSR" id="PIRSR000390-2"/>
    </source>
</evidence>
<dbReference type="InterPro" id="IPR015424">
    <property type="entry name" value="PyrdxlP-dep_Trfase"/>
</dbReference>
<protein>
    <submittedName>
        <fullName evidence="5">Pyridoxal phosphate-dependent aminotransferase EpsN</fullName>
        <ecNumber evidence="5">2.6.1.-</ecNumber>
    </submittedName>
</protein>
<evidence type="ECO:0000313" key="5">
    <source>
        <dbReference type="EMBL" id="QDV23482.1"/>
    </source>
</evidence>
<gene>
    <name evidence="5" type="primary">epsN_2</name>
    <name evidence="5" type="ORF">Q31a_17810</name>
</gene>
<dbReference type="KEGG" id="ahel:Q31a_17810"/>
<dbReference type="PANTHER" id="PTHR30244">
    <property type="entry name" value="TRANSAMINASE"/>
    <property type="match status" value="1"/>
</dbReference>
<dbReference type="Proteomes" id="UP000318017">
    <property type="component" value="Chromosome"/>
</dbReference>
<feature type="modified residue" description="N6-(pyridoxal phosphate)lysine" evidence="3">
    <location>
        <position position="209"/>
    </location>
</feature>
<feature type="active site" description="Proton acceptor" evidence="2">
    <location>
        <position position="209"/>
    </location>
</feature>
<dbReference type="InterPro" id="IPR000653">
    <property type="entry name" value="DegT/StrS_aminotransferase"/>
</dbReference>